<protein>
    <submittedName>
        <fullName evidence="5">Alpha/beta hydrolase</fullName>
    </submittedName>
</protein>
<dbReference type="Pfam" id="PF07859">
    <property type="entry name" value="Abhydrolase_3"/>
    <property type="match status" value="1"/>
</dbReference>
<evidence type="ECO:0000256" key="1">
    <source>
        <dbReference type="ARBA" id="ARBA00010515"/>
    </source>
</evidence>
<dbReference type="Gene3D" id="3.40.50.1820">
    <property type="entry name" value="alpha/beta hydrolase"/>
    <property type="match status" value="1"/>
</dbReference>
<evidence type="ECO:0000313" key="6">
    <source>
        <dbReference type="Proteomes" id="UP001143362"/>
    </source>
</evidence>
<gene>
    <name evidence="5" type="ORF">EYC98_14225</name>
</gene>
<sequence length="309" mass="34060">MPSWQAQVMNTCTRLMMKPLMRFGSVDSMRSMTATIDEQMEKTMPEDLRAKMVSGPGYEGEWVNIGNKRPKKVILYFPGGGFIMRIATQHKAFVAKICRAANCKALLVHYSLAPEIPFPGGLEDCLAAYHDLLKQGVDPQNITLAGDSAGGGLVLSTLLALRDEGTALPRNAIILSPLADLTYSGESRKFNSCKDPMLPNHRSSEMHELYIGEAIPEDRFISPIFADFDDLPPILGMVGSTEILLDDTIRAAEKAKEASVPFFLEVWEAMPHVFPIFGLLPEAQVAIERMGMFINSSQLDPLPAQYGTH</sequence>
<keyword evidence="2 5" id="KW-0378">Hydrolase</keyword>
<dbReference type="PANTHER" id="PTHR48081">
    <property type="entry name" value="AB HYDROLASE SUPERFAMILY PROTEIN C4A8.06C"/>
    <property type="match status" value="1"/>
</dbReference>
<comment type="similarity">
    <text evidence="1">Belongs to the 'GDXG' lipolytic enzyme family.</text>
</comment>
<organism evidence="5 6">
    <name type="scientific">Candidatus Litorirhabdus singularis</name>
    <dbReference type="NCBI Taxonomy" id="2518993"/>
    <lineage>
        <taxon>Bacteria</taxon>
        <taxon>Pseudomonadati</taxon>
        <taxon>Pseudomonadota</taxon>
        <taxon>Gammaproteobacteria</taxon>
        <taxon>Cellvibrionales</taxon>
        <taxon>Halieaceae</taxon>
        <taxon>Candidatus Litorirhabdus</taxon>
    </lineage>
</organism>
<dbReference type="InterPro" id="IPR033140">
    <property type="entry name" value="Lipase_GDXG_put_SER_AS"/>
</dbReference>
<reference evidence="5" key="1">
    <citation type="submission" date="2019-02" db="EMBL/GenBank/DDBJ databases">
        <authorList>
            <person name="Li S.-H."/>
        </authorList>
    </citation>
    <scope>NUCLEOTIDE SEQUENCE</scope>
    <source>
        <strain evidence="5">IMCC14734</strain>
    </source>
</reference>
<proteinExistence type="inferred from homology"/>
<feature type="active site" evidence="3">
    <location>
        <position position="148"/>
    </location>
</feature>
<evidence type="ECO:0000256" key="2">
    <source>
        <dbReference type="ARBA" id="ARBA00022801"/>
    </source>
</evidence>
<evidence type="ECO:0000313" key="5">
    <source>
        <dbReference type="EMBL" id="MCX2982016.1"/>
    </source>
</evidence>
<dbReference type="InterPro" id="IPR029058">
    <property type="entry name" value="AB_hydrolase_fold"/>
</dbReference>
<dbReference type="InterPro" id="IPR013094">
    <property type="entry name" value="AB_hydrolase_3"/>
</dbReference>
<dbReference type="PROSITE" id="PS01174">
    <property type="entry name" value="LIPASE_GDXG_SER"/>
    <property type="match status" value="1"/>
</dbReference>
<keyword evidence="6" id="KW-1185">Reference proteome</keyword>
<dbReference type="GO" id="GO:0016787">
    <property type="term" value="F:hydrolase activity"/>
    <property type="evidence" value="ECO:0007669"/>
    <property type="project" value="UniProtKB-KW"/>
</dbReference>
<evidence type="ECO:0000256" key="3">
    <source>
        <dbReference type="PROSITE-ProRule" id="PRU10038"/>
    </source>
</evidence>
<dbReference type="PANTHER" id="PTHR48081:SF8">
    <property type="entry name" value="ALPHA_BETA HYDROLASE FOLD-3 DOMAIN-CONTAINING PROTEIN-RELATED"/>
    <property type="match status" value="1"/>
</dbReference>
<dbReference type="RefSeq" id="WP_279246010.1">
    <property type="nucleotide sequence ID" value="NZ_SHNN01000002.1"/>
</dbReference>
<name>A0ABT3TI58_9GAMM</name>
<dbReference type="EMBL" id="SHNN01000002">
    <property type="protein sequence ID" value="MCX2982016.1"/>
    <property type="molecule type" value="Genomic_DNA"/>
</dbReference>
<dbReference type="SUPFAM" id="SSF53474">
    <property type="entry name" value="alpha/beta-Hydrolases"/>
    <property type="match status" value="1"/>
</dbReference>
<feature type="domain" description="Alpha/beta hydrolase fold-3" evidence="4">
    <location>
        <begin position="74"/>
        <end position="274"/>
    </location>
</feature>
<comment type="caution">
    <text evidence="5">The sequence shown here is derived from an EMBL/GenBank/DDBJ whole genome shotgun (WGS) entry which is preliminary data.</text>
</comment>
<evidence type="ECO:0000259" key="4">
    <source>
        <dbReference type="Pfam" id="PF07859"/>
    </source>
</evidence>
<dbReference type="Proteomes" id="UP001143362">
    <property type="component" value="Unassembled WGS sequence"/>
</dbReference>
<accession>A0ABT3TI58</accession>
<dbReference type="InterPro" id="IPR050300">
    <property type="entry name" value="GDXG_lipolytic_enzyme"/>
</dbReference>